<accession>A0A846REJ2</accession>
<dbReference type="InterPro" id="IPR000871">
    <property type="entry name" value="Beta-lactam_class-A"/>
</dbReference>
<dbReference type="EMBL" id="JAATJL010000001">
    <property type="protein sequence ID" value="NJC21558.1"/>
    <property type="molecule type" value="Genomic_DNA"/>
</dbReference>
<comment type="caution">
    <text evidence="2">The sequence shown here is derived from an EMBL/GenBank/DDBJ whole genome shotgun (WGS) entry which is preliminary data.</text>
</comment>
<dbReference type="SUPFAM" id="SSF56601">
    <property type="entry name" value="beta-lactamase/transpeptidase-like"/>
    <property type="match status" value="1"/>
</dbReference>
<dbReference type="Gene3D" id="3.40.710.10">
    <property type="entry name" value="DD-peptidase/beta-lactamase superfamily"/>
    <property type="match status" value="1"/>
</dbReference>
<evidence type="ECO:0000313" key="3">
    <source>
        <dbReference type="Proteomes" id="UP000547458"/>
    </source>
</evidence>
<dbReference type="PANTHER" id="PTHR35333:SF3">
    <property type="entry name" value="BETA-LACTAMASE-TYPE TRANSPEPTIDASE FOLD CONTAINING PROTEIN"/>
    <property type="match status" value="1"/>
</dbReference>
<proteinExistence type="predicted"/>
<evidence type="ECO:0000259" key="1">
    <source>
        <dbReference type="Pfam" id="PF13354"/>
    </source>
</evidence>
<reference evidence="2 3" key="1">
    <citation type="submission" date="2020-03" db="EMBL/GenBank/DDBJ databases">
        <title>Sequencing the genomes of 1000 actinobacteria strains.</title>
        <authorList>
            <person name="Klenk H.-P."/>
        </authorList>
    </citation>
    <scope>NUCLEOTIDE SEQUENCE [LARGE SCALE GENOMIC DNA]</scope>
    <source>
        <strain evidence="2 3">DSM 16403</strain>
    </source>
</reference>
<dbReference type="EC" id="3.5.2.6" evidence="2"/>
<name>A0A846REJ2_9MICC</name>
<dbReference type="GO" id="GO:0046677">
    <property type="term" value="P:response to antibiotic"/>
    <property type="evidence" value="ECO:0007669"/>
    <property type="project" value="InterPro"/>
</dbReference>
<dbReference type="Pfam" id="PF13354">
    <property type="entry name" value="Beta-lactamase2"/>
    <property type="match status" value="1"/>
</dbReference>
<dbReference type="PANTHER" id="PTHR35333">
    <property type="entry name" value="BETA-LACTAMASE"/>
    <property type="match status" value="1"/>
</dbReference>
<dbReference type="GO" id="GO:0030655">
    <property type="term" value="P:beta-lactam antibiotic catabolic process"/>
    <property type="evidence" value="ECO:0007669"/>
    <property type="project" value="InterPro"/>
</dbReference>
<dbReference type="InterPro" id="IPR012338">
    <property type="entry name" value="Beta-lactam/transpept-like"/>
</dbReference>
<protein>
    <submittedName>
        <fullName evidence="2">Beta-lactamase class A</fullName>
        <ecNumber evidence="2">3.5.2.6</ecNumber>
    </submittedName>
</protein>
<organism evidence="2 3">
    <name type="scientific">Arthrobacter pigmenti</name>
    <dbReference type="NCBI Taxonomy" id="271432"/>
    <lineage>
        <taxon>Bacteria</taxon>
        <taxon>Bacillati</taxon>
        <taxon>Actinomycetota</taxon>
        <taxon>Actinomycetes</taxon>
        <taxon>Micrococcales</taxon>
        <taxon>Micrococcaceae</taxon>
        <taxon>Arthrobacter</taxon>
    </lineage>
</organism>
<sequence>MSVTSDYSDGVPHISFHLTTLGGKTLAEREADTVVYAASTIKLAVLVAALREVDAGRLSLDQPVTVRISFPSAAPGAGTFTCEPGEIDEGLPAVGRNMPLREVLGRMITVSSNEATNMAVDLVGLPSVNTALEVCGAASSKMERLFGDLAGLEAGLTQETTATDLATIVCAIVSGRAAGPESTRLMLEFLRAQEYGIIGPVLPAGADWGSKSGWVTGIRHDVAFVRPDGSDDGYVLAVCTRACEEESATAAITALSTMAWDLWEAR</sequence>
<dbReference type="RefSeq" id="WP_167991405.1">
    <property type="nucleotide sequence ID" value="NZ_JAATJL010000001.1"/>
</dbReference>
<dbReference type="InterPro" id="IPR045155">
    <property type="entry name" value="Beta-lactam_cat"/>
</dbReference>
<gene>
    <name evidence="2" type="ORF">BJ994_000634</name>
</gene>
<feature type="domain" description="Beta-lactamase class A catalytic" evidence="1">
    <location>
        <begin position="16"/>
        <end position="240"/>
    </location>
</feature>
<keyword evidence="2" id="KW-0378">Hydrolase</keyword>
<keyword evidence="3" id="KW-1185">Reference proteome</keyword>
<evidence type="ECO:0000313" key="2">
    <source>
        <dbReference type="EMBL" id="NJC21558.1"/>
    </source>
</evidence>
<dbReference type="GO" id="GO:0008800">
    <property type="term" value="F:beta-lactamase activity"/>
    <property type="evidence" value="ECO:0007669"/>
    <property type="project" value="UniProtKB-EC"/>
</dbReference>
<dbReference type="AlphaFoldDB" id="A0A846REJ2"/>
<dbReference type="Proteomes" id="UP000547458">
    <property type="component" value="Unassembled WGS sequence"/>
</dbReference>